<dbReference type="GO" id="GO:0005789">
    <property type="term" value="C:endoplasmic reticulum membrane"/>
    <property type="evidence" value="ECO:0007669"/>
    <property type="project" value="UniProtKB-SubCell"/>
</dbReference>
<organism evidence="15 16">
    <name type="scientific">Laodelphax striatellus</name>
    <name type="common">Small brown planthopper</name>
    <name type="synonym">Delphax striatella</name>
    <dbReference type="NCBI Taxonomy" id="195883"/>
    <lineage>
        <taxon>Eukaryota</taxon>
        <taxon>Metazoa</taxon>
        <taxon>Ecdysozoa</taxon>
        <taxon>Arthropoda</taxon>
        <taxon>Hexapoda</taxon>
        <taxon>Insecta</taxon>
        <taxon>Pterygota</taxon>
        <taxon>Neoptera</taxon>
        <taxon>Paraneoptera</taxon>
        <taxon>Hemiptera</taxon>
        <taxon>Auchenorrhyncha</taxon>
        <taxon>Fulgoroidea</taxon>
        <taxon>Delphacidae</taxon>
        <taxon>Criomorphinae</taxon>
        <taxon>Laodelphax</taxon>
    </lineage>
</organism>
<keyword evidence="10 13" id="KW-0408">Iron</keyword>
<gene>
    <name evidence="15" type="ORF">LSTR_LSTR002283</name>
</gene>
<dbReference type="PANTHER" id="PTHR24291">
    <property type="entry name" value="CYTOCHROME P450 FAMILY 4"/>
    <property type="match status" value="1"/>
</dbReference>
<dbReference type="PROSITE" id="PS00086">
    <property type="entry name" value="CYTOCHROME_P450"/>
    <property type="match status" value="1"/>
</dbReference>
<comment type="similarity">
    <text evidence="4 14">Belongs to the cytochrome P450 family.</text>
</comment>
<evidence type="ECO:0000256" key="8">
    <source>
        <dbReference type="ARBA" id="ARBA00022848"/>
    </source>
</evidence>
<accession>A0A482XG01</accession>
<evidence type="ECO:0000256" key="2">
    <source>
        <dbReference type="ARBA" id="ARBA00004174"/>
    </source>
</evidence>
<evidence type="ECO:0000256" key="12">
    <source>
        <dbReference type="ARBA" id="ARBA00023136"/>
    </source>
</evidence>
<reference evidence="15 16" key="1">
    <citation type="journal article" date="2017" name="Gigascience">
        <title>Genome sequence of the small brown planthopper, Laodelphax striatellus.</title>
        <authorList>
            <person name="Zhu J."/>
            <person name="Jiang F."/>
            <person name="Wang X."/>
            <person name="Yang P."/>
            <person name="Bao Y."/>
            <person name="Zhao W."/>
            <person name="Wang W."/>
            <person name="Lu H."/>
            <person name="Wang Q."/>
            <person name="Cui N."/>
            <person name="Li J."/>
            <person name="Chen X."/>
            <person name="Luo L."/>
            <person name="Yu J."/>
            <person name="Kang L."/>
            <person name="Cui F."/>
        </authorList>
    </citation>
    <scope>NUCLEOTIDE SEQUENCE [LARGE SCALE GENOMIC DNA]</scope>
    <source>
        <strain evidence="15">Lst14</strain>
    </source>
</reference>
<dbReference type="InterPro" id="IPR017972">
    <property type="entry name" value="Cyt_P450_CS"/>
</dbReference>
<dbReference type="GO" id="GO:0020037">
    <property type="term" value="F:heme binding"/>
    <property type="evidence" value="ECO:0007669"/>
    <property type="project" value="InterPro"/>
</dbReference>
<sequence>MLVLFTLITTIVFALHYLWQKKTKRIHDLTKDYPRPNHWPIVGSTFEFGTNPKEFFGNLCRMCDEHGPVFAAWLGPELFIVLSNVEETELLLSNNKLLKKAFAYDFLHPWLGKSLLTDEDESWRAKRKIITPAFHFQILEQFMDVINRNSLILVKELEKEIGKPYFDIGKYITLCTLDIISESSMGTEINAQLNNSPEFVTALRNLSEAVLYRFYKPWLYPDFVYNMTSAKTAFNKDLEVVHDVILKVIQSKKLKRSQNKSNGMNGSSVIANGKSNGVHATSNGNSVNNNLAFGQKKKSAFLDLLLDYTEHDGSYSEQSLIDEVNTFMFAGHDTTTSAINFALHAIMKNPEVQEKAMNEIEEVFGDSNRMPEFNDLPKMKYIECIIKETLRLWPSVPYVARTVTEDTTLKCGYRLPAGCSAVLMFYKLHRDPELYPEPERFNPDRFLGDSINGRKPYSYCPFSAGPRNCIGQKFAMMEMKIVISTVLRHYKLVTPPDGPDINVVAELILRSVTGTHVKIENRL</sequence>
<feature type="binding site" description="axial binding residue" evidence="13">
    <location>
        <position position="469"/>
    </location>
    <ligand>
        <name>heme</name>
        <dbReference type="ChEBI" id="CHEBI:30413"/>
    </ligand>
    <ligandPart>
        <name>Fe</name>
        <dbReference type="ChEBI" id="CHEBI:18248"/>
    </ligandPart>
</feature>
<evidence type="ECO:0000256" key="3">
    <source>
        <dbReference type="ARBA" id="ARBA00004406"/>
    </source>
</evidence>
<dbReference type="SUPFAM" id="SSF48264">
    <property type="entry name" value="Cytochrome P450"/>
    <property type="match status" value="1"/>
</dbReference>
<evidence type="ECO:0000256" key="13">
    <source>
        <dbReference type="PIRSR" id="PIRSR602401-1"/>
    </source>
</evidence>
<evidence type="ECO:0000313" key="15">
    <source>
        <dbReference type="EMBL" id="RZF44510.1"/>
    </source>
</evidence>
<keyword evidence="16" id="KW-1185">Reference proteome</keyword>
<evidence type="ECO:0000256" key="11">
    <source>
        <dbReference type="ARBA" id="ARBA00023033"/>
    </source>
</evidence>
<dbReference type="PRINTS" id="PR00463">
    <property type="entry name" value="EP450I"/>
</dbReference>
<keyword evidence="6 13" id="KW-0479">Metal-binding</keyword>
<keyword evidence="11 14" id="KW-0503">Monooxygenase</keyword>
<comment type="caution">
    <text evidence="15">The sequence shown here is derived from an EMBL/GenBank/DDBJ whole genome shotgun (WGS) entry which is preliminary data.</text>
</comment>
<keyword evidence="5 13" id="KW-0349">Heme</keyword>
<dbReference type="Pfam" id="PF00067">
    <property type="entry name" value="p450"/>
    <property type="match status" value="1"/>
</dbReference>
<evidence type="ECO:0000256" key="5">
    <source>
        <dbReference type="ARBA" id="ARBA00022617"/>
    </source>
</evidence>
<keyword evidence="12" id="KW-0472">Membrane</keyword>
<dbReference type="InterPro" id="IPR002401">
    <property type="entry name" value="Cyt_P450_E_grp-I"/>
</dbReference>
<dbReference type="OrthoDB" id="1470350at2759"/>
<evidence type="ECO:0000256" key="14">
    <source>
        <dbReference type="RuleBase" id="RU000461"/>
    </source>
</evidence>
<dbReference type="CDD" id="cd20628">
    <property type="entry name" value="CYP4"/>
    <property type="match status" value="1"/>
</dbReference>
<dbReference type="InterPro" id="IPR036396">
    <property type="entry name" value="Cyt_P450_sf"/>
</dbReference>
<dbReference type="InterPro" id="IPR001128">
    <property type="entry name" value="Cyt_P450"/>
</dbReference>
<protein>
    <recommendedName>
        <fullName evidence="17">Cytochrome P450</fullName>
    </recommendedName>
</protein>
<dbReference type="PANTHER" id="PTHR24291:SF189">
    <property type="entry name" value="CYTOCHROME P450 4C3-RELATED"/>
    <property type="match status" value="1"/>
</dbReference>
<dbReference type="InParanoid" id="A0A482XG01"/>
<name>A0A482XG01_LAOST</name>
<keyword evidence="9 14" id="KW-0560">Oxidoreductase</keyword>
<evidence type="ECO:0000256" key="4">
    <source>
        <dbReference type="ARBA" id="ARBA00010617"/>
    </source>
</evidence>
<dbReference type="SMR" id="A0A482XG01"/>
<evidence type="ECO:0008006" key="17">
    <source>
        <dbReference type="Google" id="ProtNLM"/>
    </source>
</evidence>
<keyword evidence="7" id="KW-0256">Endoplasmic reticulum</keyword>
<dbReference type="GO" id="GO:0004497">
    <property type="term" value="F:monooxygenase activity"/>
    <property type="evidence" value="ECO:0007669"/>
    <property type="project" value="UniProtKB-KW"/>
</dbReference>
<evidence type="ECO:0000256" key="7">
    <source>
        <dbReference type="ARBA" id="ARBA00022824"/>
    </source>
</evidence>
<evidence type="ECO:0000256" key="1">
    <source>
        <dbReference type="ARBA" id="ARBA00001971"/>
    </source>
</evidence>
<dbReference type="GO" id="GO:0016705">
    <property type="term" value="F:oxidoreductase activity, acting on paired donors, with incorporation or reduction of molecular oxygen"/>
    <property type="evidence" value="ECO:0007669"/>
    <property type="project" value="InterPro"/>
</dbReference>
<evidence type="ECO:0000313" key="16">
    <source>
        <dbReference type="Proteomes" id="UP000291343"/>
    </source>
</evidence>
<evidence type="ECO:0000256" key="10">
    <source>
        <dbReference type="ARBA" id="ARBA00023004"/>
    </source>
</evidence>
<evidence type="ECO:0000256" key="9">
    <source>
        <dbReference type="ARBA" id="ARBA00023002"/>
    </source>
</evidence>
<comment type="cofactor">
    <cofactor evidence="1 13">
        <name>heme</name>
        <dbReference type="ChEBI" id="CHEBI:30413"/>
    </cofactor>
</comment>
<dbReference type="InterPro" id="IPR050196">
    <property type="entry name" value="Cytochrome_P450_Monoox"/>
</dbReference>
<dbReference type="Proteomes" id="UP000291343">
    <property type="component" value="Unassembled WGS sequence"/>
</dbReference>
<dbReference type="AlphaFoldDB" id="A0A482XG01"/>
<proteinExistence type="inferred from homology"/>
<comment type="subcellular location">
    <subcellularLocation>
        <location evidence="3">Endoplasmic reticulum membrane</location>
        <topology evidence="3">Peripheral membrane protein</topology>
    </subcellularLocation>
    <subcellularLocation>
        <location evidence="2">Microsome membrane</location>
        <topology evidence="2">Peripheral membrane protein</topology>
    </subcellularLocation>
</comment>
<evidence type="ECO:0000256" key="6">
    <source>
        <dbReference type="ARBA" id="ARBA00022723"/>
    </source>
</evidence>
<keyword evidence="8" id="KW-0492">Microsome</keyword>
<dbReference type="GO" id="GO:0005506">
    <property type="term" value="F:iron ion binding"/>
    <property type="evidence" value="ECO:0007669"/>
    <property type="project" value="InterPro"/>
</dbReference>
<dbReference type="Gene3D" id="1.10.630.10">
    <property type="entry name" value="Cytochrome P450"/>
    <property type="match status" value="1"/>
</dbReference>
<dbReference type="EMBL" id="QKKF02010496">
    <property type="protein sequence ID" value="RZF44510.1"/>
    <property type="molecule type" value="Genomic_DNA"/>
</dbReference>
<dbReference type="PRINTS" id="PR00385">
    <property type="entry name" value="P450"/>
</dbReference>
<dbReference type="STRING" id="195883.A0A482XG01"/>